<dbReference type="RefSeq" id="WP_354638028.1">
    <property type="nucleotide sequence ID" value="NZ_CP159872.1"/>
</dbReference>
<dbReference type="CDD" id="cd08865">
    <property type="entry name" value="SRPBCC_10"/>
    <property type="match status" value="1"/>
</dbReference>
<dbReference type="KEGG" id="kcm:ABWK59_04645"/>
<dbReference type="InterPro" id="IPR023393">
    <property type="entry name" value="START-like_dom_sf"/>
</dbReference>
<dbReference type="EMBL" id="CP159872">
    <property type="protein sequence ID" value="XCM78269.1"/>
    <property type="molecule type" value="Genomic_DNA"/>
</dbReference>
<dbReference type="Gene3D" id="3.30.530.20">
    <property type="match status" value="1"/>
</dbReference>
<organism evidence="1">
    <name type="scientific">Kitasatospora camelliae</name>
    <dbReference type="NCBI Taxonomy" id="3156397"/>
    <lineage>
        <taxon>Bacteria</taxon>
        <taxon>Bacillati</taxon>
        <taxon>Actinomycetota</taxon>
        <taxon>Actinomycetes</taxon>
        <taxon>Kitasatosporales</taxon>
        <taxon>Streptomycetaceae</taxon>
        <taxon>Kitasatospora</taxon>
    </lineage>
</organism>
<gene>
    <name evidence="1" type="ORF">ABWK59_04645</name>
</gene>
<dbReference type="InterPro" id="IPR019587">
    <property type="entry name" value="Polyketide_cyclase/dehydratase"/>
</dbReference>
<dbReference type="AlphaFoldDB" id="A0AAU8JQR2"/>
<reference evidence="1" key="1">
    <citation type="submission" date="2024-06" db="EMBL/GenBank/DDBJ databases">
        <title>The genome sequences of Kitasatospora sp. strain HUAS MG31.</title>
        <authorList>
            <person name="Mo P."/>
        </authorList>
    </citation>
    <scope>NUCLEOTIDE SEQUENCE</scope>
    <source>
        <strain evidence="1">HUAS MG31</strain>
    </source>
</reference>
<accession>A0AAU8JQR2</accession>
<dbReference type="Pfam" id="PF10604">
    <property type="entry name" value="Polyketide_cyc2"/>
    <property type="match status" value="1"/>
</dbReference>
<proteinExistence type="predicted"/>
<protein>
    <submittedName>
        <fullName evidence="1">SRPBCC family protein</fullName>
    </submittedName>
</protein>
<name>A0AAU8JQR2_9ACTN</name>
<evidence type="ECO:0000313" key="1">
    <source>
        <dbReference type="EMBL" id="XCM78269.1"/>
    </source>
</evidence>
<sequence length="145" mass="16344">MVTVQRSITVDRPADEVLRYLADFGHTTAWDPGTESCVRLDDGPVREGARWRNVSRFRGRRTRLDYRLERYGTDHLVFVGENGTVTATDDITVRPYGGGSVVDYRAHLGLKGFARLASPLVRREFERLADRTADRLPRVLADPGA</sequence>
<dbReference type="SUPFAM" id="SSF55961">
    <property type="entry name" value="Bet v1-like"/>
    <property type="match status" value="1"/>
</dbReference>